<feature type="repeat" description="PPR" evidence="2">
    <location>
        <begin position="34"/>
        <end position="68"/>
    </location>
</feature>
<name>A0ABQ7MF75_BRACM</name>
<sequence length="1440" mass="160170">MSVLFRLTSKVASLAKSGRIATARQVFDEMPERDTVAWNTMLTSYSRLGLHQEAISMFTHLRFSDAKPDGYSFTAILSTCASLRDVRFGTQIHSLVIRSSYGASLEVNNSLIDMYGKCSDTLSANKVFRDMGNDSRNEVTWCSLLSAYMSSGEFESSVDVFDEMPKRVVYAWNIMISGHAQCGKVESCLSLFREMLLESECEPDCYTFSSLMNAACGGDSSNLVYGRMVHAVMVKSGWDSAVEAKNSVLSFYAKVGCKDDAMREFESIEVLTQVSWNSVIDACMKTGDTERALEGFKLAHERNIITWTTMIAGYGKNGDGEQALRFFVEMMRSDVGSDHFAYGSVLHACSGLALLGQGRMIHGCLIHRGFQGYAYVGNALVNLYAKCGDINGSNRAFGDIGNKDLVSWNTMIFAFGVHGLADEALKLYEDMIASGTKPDKVTFIGLLTTCSHSGLVEEGCAVFKSMVKDYGIPLEVDHVTCMIDMFGRSGHLAEAKELATAYNSSWEALLGACSTHFETELGKEVSKVLKIAEPSEEMSFVLLSNLYCSSGRWKEAEDVRREMVERGMKKTPGCSWIEVGNQVSAFVVGDCTSHPRINELSETLRCLQYDMINPHHLGCLNQKACRKKDIESLRHHDEIFHGCSTTAISIICGRSTGSHCLLLQLDATWVDVSGVFANFLRSPAYRFLGFHPDPVLGRNLAIPNYYRVINHGFAVPLDATWVDVSGVFANFLRNPAYRFLGFHPDPVLGRNLAIPNYYRVINHGFAVPMENDEDGGGGPNQLPLNLRNQIVQDEEEFQIINTQLIPVETEGIYRVDNEWNRDRNVWLLSSLQRQRSIAGVRLCIRLSVGYPFLVDGVLVAMFRRVIKLAPDTDVVSLAKSGRISAARQMFDEMPNRDTVAWNTMLTSYSRLGLHQEAISMFAHLRFSDAKPDGYSFTAILSTCASLRDVRFGRQVHFLAVRSSYVASLEVDNSLIDMYGKCSDTLSAKKTFRDMGNDVRNEVTWCSLLFAYMNTGEFESALDVFVEMPKRVLYAWNIMISGHAQCGKVESCLRLFKEMLVESECEPDCYTFSSLMNACVESLNLVYGRMVHAVMAILGCKDDAMKEIESIEVLTQVSWNFVIDACMKTGDTEKALEVFKLAPERNIITWTTMIAGYGKNGDGEQAVRFFVEMMRSEVCSDHFAYGAVLHACSGLALLEQGRMVHGSLIHRGFQGYAYVGNALVNLYAKCGDIDESNRAFGDISSKDLVSWNTMLFAFGVHGHSGLVEKGCQIFKSMVKDYGVPLEVDHVTCMIDMFGRSGHLAEAKELATAYNSLVSNASSNINSSWEALSGACSTHWHTELGREVSKVLKIAEPSEEMSFVLLSNLYCSSGRWKEAEDVRREMAERGMKKTPGCSWIEVGNQVSAFVVGDCTSHPRIDELSETLRCLQYDMRNPETFGP</sequence>
<dbReference type="PANTHER" id="PTHR47926">
    <property type="entry name" value="PENTATRICOPEPTIDE REPEAT-CONTAINING PROTEIN"/>
    <property type="match status" value="1"/>
</dbReference>
<keyword evidence="1" id="KW-0677">Repeat</keyword>
<feature type="repeat" description="PPR" evidence="2">
    <location>
        <begin position="1031"/>
        <end position="1066"/>
    </location>
</feature>
<evidence type="ECO:0008006" key="5">
    <source>
        <dbReference type="Google" id="ProtNLM"/>
    </source>
</evidence>
<feature type="repeat" description="PPR" evidence="2">
    <location>
        <begin position="897"/>
        <end position="931"/>
    </location>
</feature>
<feature type="repeat" description="PPR" evidence="2">
    <location>
        <begin position="1145"/>
        <end position="1179"/>
    </location>
</feature>
<evidence type="ECO:0000313" key="3">
    <source>
        <dbReference type="EMBL" id="KAG5396209.1"/>
    </source>
</evidence>
<dbReference type="Pfam" id="PF01535">
    <property type="entry name" value="PPR"/>
    <property type="match status" value="4"/>
</dbReference>
<dbReference type="InterPro" id="IPR046848">
    <property type="entry name" value="E_motif"/>
</dbReference>
<dbReference type="Proteomes" id="UP000823674">
    <property type="component" value="Chromosome A05"/>
</dbReference>
<dbReference type="InterPro" id="IPR002885">
    <property type="entry name" value="PPR_rpt"/>
</dbReference>
<reference evidence="3 4" key="1">
    <citation type="submission" date="2021-03" db="EMBL/GenBank/DDBJ databases">
        <authorList>
            <person name="King G.J."/>
            <person name="Bancroft I."/>
            <person name="Baten A."/>
            <person name="Bloomfield J."/>
            <person name="Borpatragohain P."/>
            <person name="He Z."/>
            <person name="Irish N."/>
            <person name="Irwin J."/>
            <person name="Liu K."/>
            <person name="Mauleon R.P."/>
            <person name="Moore J."/>
            <person name="Morris R."/>
            <person name="Ostergaard L."/>
            <person name="Wang B."/>
            <person name="Wells R."/>
        </authorList>
    </citation>
    <scope>NUCLEOTIDE SEQUENCE [LARGE SCALE GENOMIC DNA]</scope>
    <source>
        <strain evidence="3">R-o-18</strain>
        <tissue evidence="3">Leaf</tissue>
    </source>
</reference>
<keyword evidence="4" id="KW-1185">Reference proteome</keyword>
<dbReference type="InterPro" id="IPR046960">
    <property type="entry name" value="PPR_At4g14850-like_plant"/>
</dbReference>
<accession>A0ABQ7MF75</accession>
<feature type="repeat" description="PPR" evidence="2">
    <location>
        <begin position="1357"/>
        <end position="1391"/>
    </location>
</feature>
<feature type="repeat" description="PPR" evidence="2">
    <location>
        <begin position="536"/>
        <end position="570"/>
    </location>
</feature>
<feature type="repeat" description="PPR" evidence="2">
    <location>
        <begin position="404"/>
        <end position="438"/>
    </location>
</feature>
<dbReference type="PROSITE" id="PS51375">
    <property type="entry name" value="PPR"/>
    <property type="match status" value="11"/>
</dbReference>
<evidence type="ECO:0000256" key="2">
    <source>
        <dbReference type="PROSITE-ProRule" id="PRU00708"/>
    </source>
</evidence>
<feature type="repeat" description="PPR" evidence="2">
    <location>
        <begin position="303"/>
        <end position="337"/>
    </location>
</feature>
<gene>
    <name evidence="3" type="primary">A05p010470.1_BraROA</name>
    <name evidence="3" type="ORF">IGI04_018023</name>
</gene>
<dbReference type="Pfam" id="PF13041">
    <property type="entry name" value="PPR_2"/>
    <property type="match status" value="7"/>
</dbReference>
<dbReference type="InterPro" id="IPR011990">
    <property type="entry name" value="TPR-like_helical_dom_sf"/>
</dbReference>
<feature type="repeat" description="PPR" evidence="2">
    <location>
        <begin position="137"/>
        <end position="171"/>
    </location>
</feature>
<dbReference type="Gene3D" id="1.25.40.10">
    <property type="entry name" value="Tetratricopeptide repeat domain"/>
    <property type="match status" value="9"/>
</dbReference>
<comment type="caution">
    <text evidence="3">The sequence shown here is derived from an EMBL/GenBank/DDBJ whole genome shotgun (WGS) entry which is preliminary data.</text>
</comment>
<evidence type="ECO:0000313" key="4">
    <source>
        <dbReference type="Proteomes" id="UP000823674"/>
    </source>
</evidence>
<evidence type="ECO:0000256" key="1">
    <source>
        <dbReference type="ARBA" id="ARBA00022737"/>
    </source>
</evidence>
<feature type="repeat" description="PPR" evidence="2">
    <location>
        <begin position="1000"/>
        <end position="1030"/>
    </location>
</feature>
<protein>
    <recommendedName>
        <fullName evidence="5">Pentatricopeptide repeat-containing protein</fullName>
    </recommendedName>
</protein>
<dbReference type="Pfam" id="PF20431">
    <property type="entry name" value="E_motif"/>
    <property type="match status" value="2"/>
</dbReference>
<dbReference type="EMBL" id="JADBGQ010000005">
    <property type="protein sequence ID" value="KAG5396209.1"/>
    <property type="molecule type" value="Genomic_DNA"/>
</dbReference>
<proteinExistence type="predicted"/>
<feature type="repeat" description="PPR" evidence="2">
    <location>
        <begin position="1114"/>
        <end position="1144"/>
    </location>
</feature>
<dbReference type="NCBIfam" id="TIGR00756">
    <property type="entry name" value="PPR"/>
    <property type="match status" value="12"/>
</dbReference>
<organism evidence="3 4">
    <name type="scientific">Brassica rapa subsp. trilocularis</name>
    <dbReference type="NCBI Taxonomy" id="1813537"/>
    <lineage>
        <taxon>Eukaryota</taxon>
        <taxon>Viridiplantae</taxon>
        <taxon>Streptophyta</taxon>
        <taxon>Embryophyta</taxon>
        <taxon>Tracheophyta</taxon>
        <taxon>Spermatophyta</taxon>
        <taxon>Magnoliopsida</taxon>
        <taxon>eudicotyledons</taxon>
        <taxon>Gunneridae</taxon>
        <taxon>Pentapetalae</taxon>
        <taxon>rosids</taxon>
        <taxon>malvids</taxon>
        <taxon>Brassicales</taxon>
        <taxon>Brassicaceae</taxon>
        <taxon>Brassiceae</taxon>
        <taxon>Brassica</taxon>
    </lineage>
</organism>
<dbReference type="PANTHER" id="PTHR47926:SF465">
    <property type="entry name" value="PENTATRICOPEPTIDE REPEAT (PPR-LIKE) SUPERFAMILY PROTEIN"/>
    <property type="match status" value="1"/>
</dbReference>